<dbReference type="Gene3D" id="1.10.10.60">
    <property type="entry name" value="Homeodomain-like"/>
    <property type="match status" value="1"/>
</dbReference>
<sequence length="55" mass="6539">MSYSHFTTFERGQLEPLHKLGHSTREIGAILKRHHSSIARELKRNTHEDGEYYSW</sequence>
<reference evidence="2 3" key="1">
    <citation type="journal article" date="2008" name="Chem. Biol. Interact.">
        <title>Extending the Bacillus cereus group genomics to putative food-borne pathogens of different toxicity.</title>
        <authorList>
            <person name="Lapidus A."/>
            <person name="Goltsman E."/>
            <person name="Auger S."/>
            <person name="Galleron N."/>
            <person name="Segurens B."/>
            <person name="Dossat C."/>
            <person name="Land M.L."/>
            <person name="Broussolle V."/>
            <person name="Brillard J."/>
            <person name="Guinebretiere M.H."/>
            <person name="Sanchis V."/>
            <person name="Nguen-The C."/>
            <person name="Lereclus D."/>
            <person name="Richardson P."/>
            <person name="Wincker P."/>
            <person name="Weissenbach J."/>
            <person name="Ehrlich S.D."/>
            <person name="Sorokin A."/>
        </authorList>
    </citation>
    <scope>NUCLEOTIDE SEQUENCE [LARGE SCALE GENOMIC DNA]</scope>
    <source>
        <strain evidence="3">DSM 22905 / CIP 110041 / 391-98 / NVH 391-98</strain>
    </source>
</reference>
<dbReference type="EMBL" id="CP000764">
    <property type="protein sequence ID" value="ABS20549.1"/>
    <property type="molecule type" value="Genomic_DNA"/>
</dbReference>
<dbReference type="InterPro" id="IPR025246">
    <property type="entry name" value="IS30-like_HTH"/>
</dbReference>
<feature type="domain" description="Transposase IS30-like HTH" evidence="1">
    <location>
        <begin position="2"/>
        <end position="45"/>
    </location>
</feature>
<dbReference type="KEGG" id="bcy:Bcer98_0180"/>
<evidence type="ECO:0000259" key="1">
    <source>
        <dbReference type="Pfam" id="PF13936"/>
    </source>
</evidence>
<protein>
    <submittedName>
        <fullName evidence="2">Transposase (10)</fullName>
    </submittedName>
</protein>
<accession>A7GK91</accession>
<dbReference type="Pfam" id="PF13936">
    <property type="entry name" value="HTH_38"/>
    <property type="match status" value="1"/>
</dbReference>
<dbReference type="Proteomes" id="UP000002300">
    <property type="component" value="Chromosome"/>
</dbReference>
<gene>
    <name evidence="2" type="ordered locus">Bcer98_0180</name>
</gene>
<evidence type="ECO:0000313" key="3">
    <source>
        <dbReference type="Proteomes" id="UP000002300"/>
    </source>
</evidence>
<evidence type="ECO:0000313" key="2">
    <source>
        <dbReference type="EMBL" id="ABS20549.1"/>
    </source>
</evidence>
<dbReference type="AlphaFoldDB" id="A7GK91"/>
<dbReference type="HOGENOM" id="CLU_035706_9_8_9"/>
<proteinExistence type="predicted"/>
<name>A7GK91_BACCN</name>
<organism evidence="2 3">
    <name type="scientific">Bacillus cytotoxicus (strain DSM 22905 / CIP 110041 / 391-98 / NVH 391-98)</name>
    <dbReference type="NCBI Taxonomy" id="315749"/>
    <lineage>
        <taxon>Bacteria</taxon>
        <taxon>Bacillati</taxon>
        <taxon>Bacillota</taxon>
        <taxon>Bacilli</taxon>
        <taxon>Bacillales</taxon>
        <taxon>Bacillaceae</taxon>
        <taxon>Bacillus</taxon>
        <taxon>Bacillus cereus group</taxon>
    </lineage>
</organism>
<dbReference type="eggNOG" id="COG2826">
    <property type="taxonomic scope" value="Bacteria"/>
</dbReference>
<keyword evidence="3" id="KW-1185">Reference proteome</keyword>